<evidence type="ECO:0000313" key="7">
    <source>
        <dbReference type="EMBL" id="DBA26161.1"/>
    </source>
</evidence>
<dbReference type="PROSITE" id="PS50262">
    <property type="entry name" value="G_PROTEIN_RECEP_F1_2"/>
    <property type="match status" value="1"/>
</dbReference>
<protein>
    <recommendedName>
        <fullName evidence="6">G-protein coupled receptors family 1 profile domain-containing protein</fullName>
    </recommendedName>
</protein>
<dbReference type="GO" id="GO:0043235">
    <property type="term" value="C:receptor complex"/>
    <property type="evidence" value="ECO:0007669"/>
    <property type="project" value="TreeGrafter"/>
</dbReference>
<feature type="transmembrane region" description="Helical" evidence="5">
    <location>
        <begin position="149"/>
        <end position="168"/>
    </location>
</feature>
<keyword evidence="2 5" id="KW-0812">Transmembrane</keyword>
<evidence type="ECO:0000259" key="6">
    <source>
        <dbReference type="PROSITE" id="PS50262"/>
    </source>
</evidence>
<comment type="caution">
    <text evidence="7">The sequence shown here is derived from an EMBL/GenBank/DDBJ whole genome shotgun (WGS) entry which is preliminary data.</text>
</comment>
<name>A0AAV3A516_PYXAD</name>
<evidence type="ECO:0000256" key="3">
    <source>
        <dbReference type="ARBA" id="ARBA00022989"/>
    </source>
</evidence>
<feature type="transmembrane region" description="Helical" evidence="5">
    <location>
        <begin position="40"/>
        <end position="58"/>
    </location>
</feature>
<evidence type="ECO:0000256" key="5">
    <source>
        <dbReference type="SAM" id="Phobius"/>
    </source>
</evidence>
<dbReference type="EMBL" id="DYDO01000004">
    <property type="protein sequence ID" value="DBA26161.1"/>
    <property type="molecule type" value="Genomic_DNA"/>
</dbReference>
<proteinExistence type="predicted"/>
<evidence type="ECO:0000256" key="4">
    <source>
        <dbReference type="ARBA" id="ARBA00023136"/>
    </source>
</evidence>
<keyword evidence="8" id="KW-1185">Reference proteome</keyword>
<dbReference type="GO" id="GO:0005886">
    <property type="term" value="C:plasma membrane"/>
    <property type="evidence" value="ECO:0007669"/>
    <property type="project" value="TreeGrafter"/>
</dbReference>
<dbReference type="Proteomes" id="UP001181693">
    <property type="component" value="Unassembled WGS sequence"/>
</dbReference>
<feature type="transmembrane region" description="Helical" evidence="5">
    <location>
        <begin position="104"/>
        <end position="128"/>
    </location>
</feature>
<organism evidence="7 8">
    <name type="scientific">Pyxicephalus adspersus</name>
    <name type="common">African bullfrog</name>
    <dbReference type="NCBI Taxonomy" id="30357"/>
    <lineage>
        <taxon>Eukaryota</taxon>
        <taxon>Metazoa</taxon>
        <taxon>Chordata</taxon>
        <taxon>Craniata</taxon>
        <taxon>Vertebrata</taxon>
        <taxon>Euteleostomi</taxon>
        <taxon>Amphibia</taxon>
        <taxon>Batrachia</taxon>
        <taxon>Anura</taxon>
        <taxon>Neobatrachia</taxon>
        <taxon>Ranoidea</taxon>
        <taxon>Pyxicephalidae</taxon>
        <taxon>Pyxicephalinae</taxon>
        <taxon>Pyxicephalus</taxon>
    </lineage>
</organism>
<reference evidence="7" key="1">
    <citation type="thesis" date="2020" institute="ProQuest LLC" country="789 East Eisenhower Parkway, Ann Arbor, MI, USA">
        <title>Comparative Genomics and Chromosome Evolution.</title>
        <authorList>
            <person name="Mudd A.B."/>
        </authorList>
    </citation>
    <scope>NUCLEOTIDE SEQUENCE</scope>
    <source>
        <strain evidence="7">1538</strain>
        <tissue evidence="7">Blood</tissue>
    </source>
</reference>
<keyword evidence="3 5" id="KW-1133">Transmembrane helix</keyword>
<dbReference type="PANTHER" id="PTHR15573">
    <property type="entry name" value="G-PROTEIN COUPLED RECEPTOR 160-RELATED"/>
    <property type="match status" value="1"/>
</dbReference>
<dbReference type="PANTHER" id="PTHR15573:SF0">
    <property type="entry name" value="G-PROTEIN COUPLED RECEPTOR 160-RELATED"/>
    <property type="match status" value="1"/>
</dbReference>
<gene>
    <name evidence="7" type="ORF">GDO54_010458</name>
</gene>
<feature type="transmembrane region" description="Helical" evidence="5">
    <location>
        <begin position="67"/>
        <end position="92"/>
    </location>
</feature>
<dbReference type="InterPro" id="IPR017452">
    <property type="entry name" value="GPCR_Rhodpsn_7TM"/>
</dbReference>
<dbReference type="Gene3D" id="1.20.1070.10">
    <property type="entry name" value="Rhodopsin 7-helix transmembrane proteins"/>
    <property type="match status" value="1"/>
</dbReference>
<feature type="transmembrane region" description="Helical" evidence="5">
    <location>
        <begin position="195"/>
        <end position="220"/>
    </location>
</feature>
<evidence type="ECO:0000313" key="8">
    <source>
        <dbReference type="Proteomes" id="UP001181693"/>
    </source>
</evidence>
<dbReference type="InterPro" id="IPR042353">
    <property type="entry name" value="GPR160"/>
</dbReference>
<feature type="transmembrane region" description="Helical" evidence="5">
    <location>
        <begin position="291"/>
        <end position="308"/>
    </location>
</feature>
<feature type="domain" description="G-protein coupled receptors family 1 profile" evidence="6">
    <location>
        <begin position="47"/>
        <end position="304"/>
    </location>
</feature>
<evidence type="ECO:0000256" key="2">
    <source>
        <dbReference type="ARBA" id="ARBA00022692"/>
    </source>
</evidence>
<comment type="subcellular location">
    <subcellularLocation>
        <location evidence="1">Membrane</location>
    </subcellularLocation>
</comment>
<sequence length="353" mass="39906">MPNNIIFASISAAANTSDLDVMNGHEVLLKEPQWMEPSCLLILIIAGKVIMNIFIFGARHQNVTSSFLGYCCVSLAAVDFALLFAIALIHYFQDFSVLGVRFTVYHICLFTQIISRTYGILHFPIFLASGLDYYFTIVKSIKISWIYTGLLYTFYVLLLWIIAFVYVLRSPIDSPAVEGYESKYLCIFYVSKQSFYLSAALVFTVFLTLAVCCCEIVSFVKSHKVISFANNTVILISFPSEEQWPIQGQKRFLACLLFSFLGTWGPYVILQIIIFALCAHIPAYMDMNVPWLYFMNSFLIAVSLALKYPDLSVTEKTFSADPFIGWKYCALPFMNADKGVPLLNKLPSAVRIV</sequence>
<evidence type="ECO:0000256" key="1">
    <source>
        <dbReference type="ARBA" id="ARBA00004370"/>
    </source>
</evidence>
<dbReference type="CDD" id="cd00637">
    <property type="entry name" value="7tm_classA_rhodopsin-like"/>
    <property type="match status" value="1"/>
</dbReference>
<dbReference type="AlphaFoldDB" id="A0AAV3A516"/>
<accession>A0AAV3A516</accession>
<feature type="transmembrane region" description="Helical" evidence="5">
    <location>
        <begin position="252"/>
        <end position="285"/>
    </location>
</feature>
<keyword evidence="4 5" id="KW-0472">Membrane</keyword>